<evidence type="ECO:0000313" key="6">
    <source>
        <dbReference type="EMBL" id="KAJ3126655.1"/>
    </source>
</evidence>
<dbReference type="AlphaFoldDB" id="A0AAD5T5C7"/>
<keyword evidence="4 5" id="KW-0472">Membrane</keyword>
<feature type="transmembrane region" description="Helical" evidence="5">
    <location>
        <begin position="353"/>
        <end position="371"/>
    </location>
</feature>
<sequence length="650" mass="73824">MKGNETTKASYQSGHQARELLIADIKFELSAIEKKLQETSGELYYGFFDFNDYMHLHSSVKGVASVLFSIHSSLESPNSHHLMSSKEFINHIAPKTEHVWNRLNGDCATIFQEIAYKMSGDLRTQKELGKHVDLNEMFSAANLEDFRLARYLDIYSDNLNQLEPISPNLRDAWNKFLHINFFVVASTELLKEVAKLQKISLAESCNKRRLHFNMKHYIPEFFWSRKLHILPPKKSMRAIFLVVKNFLISSPSIFGFKVATALFCLNMILYSRPDIFQKWYMSGAVTVLIVAISPSVGQTVLSCPIQITATTIGYSFAFAVLSALGNESTYSIIGFAAIITVPFMYLLLFRAQFLVLGLLGLISFSSVTYFNRANPHFDPLSTYLYKLVALTAGGLSFALIFTLVIYPTQARHVLRIRIHEILYDLNTLYRVAVIRYSPKHEPASENSSTSIEIEADIIEIHDDDVIEIRNKIMMNLAGLGQLMGFAVGEPRLEGKFPISKYHKLIESMQSLLARFDCVRMSVGDKQWDKNVVHVIDSGMIPETRDNLQETTREKLIKLFIETVLRMANDAVSAQNDTFGGIIDHDKESFLAIMSTEKWMRVLGFIVSLHQVAEEVEKISIVMKSIFGEFPRISDSSYVVSMDENDGWSLQ</sequence>
<evidence type="ECO:0000256" key="3">
    <source>
        <dbReference type="ARBA" id="ARBA00022989"/>
    </source>
</evidence>
<name>A0AAD5T5C7_9FUNG</name>
<comment type="caution">
    <text evidence="6">The sequence shown here is derived from an EMBL/GenBank/DDBJ whole genome shotgun (WGS) entry which is preliminary data.</text>
</comment>
<feature type="transmembrane region" description="Helical" evidence="5">
    <location>
        <begin position="383"/>
        <end position="406"/>
    </location>
</feature>
<dbReference type="Proteomes" id="UP001211907">
    <property type="component" value="Unassembled WGS sequence"/>
</dbReference>
<keyword evidence="7" id="KW-1185">Reference proteome</keyword>
<evidence type="ECO:0000256" key="4">
    <source>
        <dbReference type="ARBA" id="ARBA00023136"/>
    </source>
</evidence>
<feature type="transmembrane region" description="Helical" evidence="5">
    <location>
        <begin position="275"/>
        <end position="293"/>
    </location>
</feature>
<comment type="subcellular location">
    <subcellularLocation>
        <location evidence="1">Membrane</location>
        <topology evidence="1">Multi-pass membrane protein</topology>
    </subcellularLocation>
</comment>
<feature type="transmembrane region" description="Helical" evidence="5">
    <location>
        <begin position="330"/>
        <end position="348"/>
    </location>
</feature>
<reference evidence="6" key="1">
    <citation type="submission" date="2020-05" db="EMBL/GenBank/DDBJ databases">
        <title>Phylogenomic resolution of chytrid fungi.</title>
        <authorList>
            <person name="Stajich J.E."/>
            <person name="Amses K."/>
            <person name="Simmons R."/>
            <person name="Seto K."/>
            <person name="Myers J."/>
            <person name="Bonds A."/>
            <person name="Quandt C.A."/>
            <person name="Barry K."/>
            <person name="Liu P."/>
            <person name="Grigoriev I."/>
            <person name="Longcore J.E."/>
            <person name="James T.Y."/>
        </authorList>
    </citation>
    <scope>NUCLEOTIDE SEQUENCE</scope>
    <source>
        <strain evidence="6">JEL0513</strain>
    </source>
</reference>
<evidence type="ECO:0000313" key="7">
    <source>
        <dbReference type="Proteomes" id="UP001211907"/>
    </source>
</evidence>
<dbReference type="InterPro" id="IPR052430">
    <property type="entry name" value="IVT-Associated"/>
</dbReference>
<dbReference type="PANTHER" id="PTHR47804:SF3">
    <property type="entry name" value="PROTEIN BRE4"/>
    <property type="match status" value="1"/>
</dbReference>
<protein>
    <recommendedName>
        <fullName evidence="8">DUF2421 domain-containing protein</fullName>
    </recommendedName>
</protein>
<keyword evidence="3 5" id="KW-1133">Transmembrane helix</keyword>
<organism evidence="6 7">
    <name type="scientific">Physocladia obscura</name>
    <dbReference type="NCBI Taxonomy" id="109957"/>
    <lineage>
        <taxon>Eukaryota</taxon>
        <taxon>Fungi</taxon>
        <taxon>Fungi incertae sedis</taxon>
        <taxon>Chytridiomycota</taxon>
        <taxon>Chytridiomycota incertae sedis</taxon>
        <taxon>Chytridiomycetes</taxon>
        <taxon>Chytridiales</taxon>
        <taxon>Chytriomycetaceae</taxon>
        <taxon>Physocladia</taxon>
    </lineage>
</organism>
<evidence type="ECO:0000256" key="1">
    <source>
        <dbReference type="ARBA" id="ARBA00004141"/>
    </source>
</evidence>
<gene>
    <name evidence="6" type="ORF">HK100_010142</name>
</gene>
<dbReference type="EMBL" id="JADGJH010000548">
    <property type="protein sequence ID" value="KAJ3126655.1"/>
    <property type="molecule type" value="Genomic_DNA"/>
</dbReference>
<proteinExistence type="predicted"/>
<evidence type="ECO:0000256" key="5">
    <source>
        <dbReference type="SAM" id="Phobius"/>
    </source>
</evidence>
<feature type="transmembrane region" description="Helical" evidence="5">
    <location>
        <begin position="246"/>
        <end position="269"/>
    </location>
</feature>
<evidence type="ECO:0008006" key="8">
    <source>
        <dbReference type="Google" id="ProtNLM"/>
    </source>
</evidence>
<keyword evidence="2 5" id="KW-0812">Transmembrane</keyword>
<feature type="transmembrane region" description="Helical" evidence="5">
    <location>
        <begin position="305"/>
        <end position="324"/>
    </location>
</feature>
<dbReference type="GO" id="GO:0016020">
    <property type="term" value="C:membrane"/>
    <property type="evidence" value="ECO:0007669"/>
    <property type="project" value="UniProtKB-SubCell"/>
</dbReference>
<evidence type="ECO:0000256" key="2">
    <source>
        <dbReference type="ARBA" id="ARBA00022692"/>
    </source>
</evidence>
<accession>A0AAD5T5C7</accession>
<dbReference type="PANTHER" id="PTHR47804">
    <property type="entry name" value="60S RIBOSOMAL PROTEIN L19"/>
    <property type="match status" value="1"/>
</dbReference>